<dbReference type="AlphaFoldDB" id="A0A9P0I0U6"/>
<name>A0A9P0I0U6_SPOLI</name>
<proteinExistence type="predicted"/>
<evidence type="ECO:0000256" key="1">
    <source>
        <dbReference type="SAM" id="MobiDB-lite"/>
    </source>
</evidence>
<dbReference type="EMBL" id="LR824547">
    <property type="protein sequence ID" value="CAH1637739.1"/>
    <property type="molecule type" value="Genomic_DNA"/>
</dbReference>
<gene>
    <name evidence="2" type="ORF">SPLIT_LOCUS3097</name>
</gene>
<feature type="compositionally biased region" description="Polar residues" evidence="1">
    <location>
        <begin position="51"/>
        <end position="60"/>
    </location>
</feature>
<feature type="region of interest" description="Disordered" evidence="1">
    <location>
        <begin position="169"/>
        <end position="199"/>
    </location>
</feature>
<accession>A0A9P0I0U6</accession>
<reference evidence="2" key="1">
    <citation type="submission" date="2022-02" db="EMBL/GenBank/DDBJ databases">
        <authorList>
            <person name="King R."/>
        </authorList>
    </citation>
    <scope>NUCLEOTIDE SEQUENCE</scope>
</reference>
<sequence length="239" mass="26613">MCVTSPCRPWSCLHVLQWQRRPTLSSNSYKQLKRDACPCSFIRDHEDTKVSKSLSQQSGAPATPRPKRGRPSGANRTPLSLVRIKQHERRARNAFYERERRENIANATEELITVLGCASNISLGELLGLALTAVSTAKEEQKLREINKKLKAQLASCVERLGLEYRSGGKEEVELDDPNKRKRKLPNLLPPPPQPEETEEIDVAALFSQDQLQLVYAAIDADISSTAASPPAEVLQPPP</sequence>
<evidence type="ECO:0000313" key="3">
    <source>
        <dbReference type="Proteomes" id="UP001153321"/>
    </source>
</evidence>
<evidence type="ECO:0008006" key="4">
    <source>
        <dbReference type="Google" id="ProtNLM"/>
    </source>
</evidence>
<evidence type="ECO:0000313" key="2">
    <source>
        <dbReference type="EMBL" id="CAH1637739.1"/>
    </source>
</evidence>
<keyword evidence="3" id="KW-1185">Reference proteome</keyword>
<dbReference type="Proteomes" id="UP001153321">
    <property type="component" value="Chromosome 16"/>
</dbReference>
<organism evidence="2 3">
    <name type="scientific">Spodoptera littoralis</name>
    <name type="common">Egyptian cotton leafworm</name>
    <dbReference type="NCBI Taxonomy" id="7109"/>
    <lineage>
        <taxon>Eukaryota</taxon>
        <taxon>Metazoa</taxon>
        <taxon>Ecdysozoa</taxon>
        <taxon>Arthropoda</taxon>
        <taxon>Hexapoda</taxon>
        <taxon>Insecta</taxon>
        <taxon>Pterygota</taxon>
        <taxon>Neoptera</taxon>
        <taxon>Endopterygota</taxon>
        <taxon>Lepidoptera</taxon>
        <taxon>Glossata</taxon>
        <taxon>Ditrysia</taxon>
        <taxon>Noctuoidea</taxon>
        <taxon>Noctuidae</taxon>
        <taxon>Amphipyrinae</taxon>
        <taxon>Spodoptera</taxon>
    </lineage>
</organism>
<feature type="region of interest" description="Disordered" evidence="1">
    <location>
        <begin position="48"/>
        <end position="79"/>
    </location>
</feature>
<protein>
    <recommendedName>
        <fullName evidence="4">BHLH domain-containing protein</fullName>
    </recommendedName>
</protein>